<reference evidence="9" key="1">
    <citation type="journal article" date="2023" name="Mol. Phylogenet. Evol.">
        <title>Genome-scale phylogeny and comparative genomics of the fungal order Sordariales.</title>
        <authorList>
            <person name="Hensen N."/>
            <person name="Bonometti L."/>
            <person name="Westerberg I."/>
            <person name="Brannstrom I.O."/>
            <person name="Guillou S."/>
            <person name="Cros-Aarteil S."/>
            <person name="Calhoun S."/>
            <person name="Haridas S."/>
            <person name="Kuo A."/>
            <person name="Mondo S."/>
            <person name="Pangilinan J."/>
            <person name="Riley R."/>
            <person name="LaButti K."/>
            <person name="Andreopoulos B."/>
            <person name="Lipzen A."/>
            <person name="Chen C."/>
            <person name="Yan M."/>
            <person name="Daum C."/>
            <person name="Ng V."/>
            <person name="Clum A."/>
            <person name="Steindorff A."/>
            <person name="Ohm R.A."/>
            <person name="Martin F."/>
            <person name="Silar P."/>
            <person name="Natvig D.O."/>
            <person name="Lalanne C."/>
            <person name="Gautier V."/>
            <person name="Ament-Velasquez S.L."/>
            <person name="Kruys A."/>
            <person name="Hutchinson M.I."/>
            <person name="Powell A.J."/>
            <person name="Barry K."/>
            <person name="Miller A.N."/>
            <person name="Grigoriev I.V."/>
            <person name="Debuchy R."/>
            <person name="Gladieux P."/>
            <person name="Hiltunen Thoren M."/>
            <person name="Johannesson H."/>
        </authorList>
    </citation>
    <scope>NUCLEOTIDE SEQUENCE</scope>
    <source>
        <strain evidence="9">CBS 508.74</strain>
    </source>
</reference>
<proteinExistence type="inferred from homology"/>
<keyword evidence="6" id="KW-0560">Oxidoreductase</keyword>
<evidence type="ECO:0000256" key="7">
    <source>
        <dbReference type="PIRSR" id="PIRSR602403-1"/>
    </source>
</evidence>
<keyword evidence="4 7" id="KW-0479">Metal-binding</keyword>
<dbReference type="RefSeq" id="XP_064670769.1">
    <property type="nucleotide sequence ID" value="XM_064818789.1"/>
</dbReference>
<dbReference type="AlphaFoldDB" id="A0AAN6YU55"/>
<dbReference type="EMBL" id="MU853340">
    <property type="protein sequence ID" value="KAK4113199.1"/>
    <property type="molecule type" value="Genomic_DNA"/>
</dbReference>
<dbReference type="Pfam" id="PF00067">
    <property type="entry name" value="p450"/>
    <property type="match status" value="2"/>
</dbReference>
<dbReference type="PRINTS" id="PR00385">
    <property type="entry name" value="P450"/>
</dbReference>
<sequence>MDLLHLGIPSLTTVTVVGLIISLALTLLYHAAKPKPIPGIPHNVASAGNLLGDVPAITSHIRATEGTFITYIIDLMQSLNTPIIQVFIRPFSKPLVVMGDFHEAHDVLIHRSKDFDRSDSLGDLVKGLAPDHHIHLKTGDAWKRQRRLVQDLMTPTFLHKVAGPALHANVARMVNLWREKALIADGRPWHAADDINHVALDAVTAFAFGEGFDHSATRPALETLRALDAEGIAAVRRGGDKDAPIEFPPGKGGELLEAILELTETVGEVQGNPWPALTWAWVMRRPRIKRAVRVKEAYIMKELTSAVRRLTGADGQGQAVRSAVDHMVVSETKLAQKDGRAPDYFSRVMIDEIFGFVFAGHETTSTTLCWGLKFLSDNPQAQSKLRDALQTTFAAAHAEGRDPAVHEITGSHIPYLDATMEEILRCAGTAPVVDRQAVYDTELLGYKISKGTMLTCLVTGPTMMSPGFEIPDAQRSATSRAAKGEGRVRAWDPQDMALFNPDRWIVRTGKDNIKDGQEVEEFDPTAGPQLAFGLGTRGCYGKRLVYVEMRMVLVLVVWNFELLACPPGLSGYKSALITTNEPRQCFVRLREVGRAACKAR</sequence>
<dbReference type="InterPro" id="IPR036396">
    <property type="entry name" value="Cyt_P450_sf"/>
</dbReference>
<keyword evidence="8" id="KW-1133">Transmembrane helix</keyword>
<gene>
    <name evidence="9" type="ORF">N656DRAFT_836654</name>
</gene>
<feature type="transmembrane region" description="Helical" evidence="8">
    <location>
        <begin position="6"/>
        <end position="29"/>
    </location>
</feature>
<accession>A0AAN6YU55</accession>
<dbReference type="InterPro" id="IPR001128">
    <property type="entry name" value="Cyt_P450"/>
</dbReference>
<evidence type="ECO:0000256" key="8">
    <source>
        <dbReference type="SAM" id="Phobius"/>
    </source>
</evidence>
<name>A0AAN6YU55_9PEZI</name>
<dbReference type="GO" id="GO:0020037">
    <property type="term" value="F:heme binding"/>
    <property type="evidence" value="ECO:0007669"/>
    <property type="project" value="InterPro"/>
</dbReference>
<keyword evidence="8" id="KW-0812">Transmembrane</keyword>
<reference evidence="9" key="2">
    <citation type="submission" date="2023-05" db="EMBL/GenBank/DDBJ databases">
        <authorList>
            <consortium name="Lawrence Berkeley National Laboratory"/>
            <person name="Steindorff A."/>
            <person name="Hensen N."/>
            <person name="Bonometti L."/>
            <person name="Westerberg I."/>
            <person name="Brannstrom I.O."/>
            <person name="Guillou S."/>
            <person name="Cros-Aarteil S."/>
            <person name="Calhoun S."/>
            <person name="Haridas S."/>
            <person name="Kuo A."/>
            <person name="Mondo S."/>
            <person name="Pangilinan J."/>
            <person name="Riley R."/>
            <person name="Labutti K."/>
            <person name="Andreopoulos B."/>
            <person name="Lipzen A."/>
            <person name="Chen C."/>
            <person name="Yanf M."/>
            <person name="Daum C."/>
            <person name="Ng V."/>
            <person name="Clum A."/>
            <person name="Ohm R."/>
            <person name="Martin F."/>
            <person name="Silar P."/>
            <person name="Natvig D."/>
            <person name="Lalanne C."/>
            <person name="Gautier V."/>
            <person name="Ament-Velasquez S.L."/>
            <person name="Kruys A."/>
            <person name="Hutchinson M.I."/>
            <person name="Powell A.J."/>
            <person name="Barry K."/>
            <person name="Miller A.N."/>
            <person name="Grigoriev I.V."/>
            <person name="Debuchy R."/>
            <person name="Gladieux P."/>
            <person name="Thoren M.H."/>
            <person name="Johannesson H."/>
        </authorList>
    </citation>
    <scope>NUCLEOTIDE SEQUENCE</scope>
    <source>
        <strain evidence="9">CBS 508.74</strain>
    </source>
</reference>
<keyword evidence="10" id="KW-1185">Reference proteome</keyword>
<protein>
    <submittedName>
        <fullName evidence="9">Cytochrome P450</fullName>
    </submittedName>
</protein>
<organism evidence="9 10">
    <name type="scientific">Canariomyces notabilis</name>
    <dbReference type="NCBI Taxonomy" id="2074819"/>
    <lineage>
        <taxon>Eukaryota</taxon>
        <taxon>Fungi</taxon>
        <taxon>Dikarya</taxon>
        <taxon>Ascomycota</taxon>
        <taxon>Pezizomycotina</taxon>
        <taxon>Sordariomycetes</taxon>
        <taxon>Sordariomycetidae</taxon>
        <taxon>Sordariales</taxon>
        <taxon>Chaetomiaceae</taxon>
        <taxon>Canariomyces</taxon>
    </lineage>
</organism>
<comment type="caution">
    <text evidence="9">The sequence shown here is derived from an EMBL/GenBank/DDBJ whole genome shotgun (WGS) entry which is preliminary data.</text>
</comment>
<evidence type="ECO:0000313" key="9">
    <source>
        <dbReference type="EMBL" id="KAK4113199.1"/>
    </source>
</evidence>
<evidence type="ECO:0000256" key="6">
    <source>
        <dbReference type="ARBA" id="ARBA00023033"/>
    </source>
</evidence>
<keyword evidence="5 7" id="KW-0408">Iron</keyword>
<evidence type="ECO:0000256" key="2">
    <source>
        <dbReference type="ARBA" id="ARBA00010617"/>
    </source>
</evidence>
<evidence type="ECO:0000256" key="1">
    <source>
        <dbReference type="ARBA" id="ARBA00001971"/>
    </source>
</evidence>
<feature type="binding site" description="axial binding residue" evidence="7">
    <location>
        <position position="539"/>
    </location>
    <ligand>
        <name>heme</name>
        <dbReference type="ChEBI" id="CHEBI:30413"/>
    </ligand>
    <ligandPart>
        <name>Fe</name>
        <dbReference type="ChEBI" id="CHEBI:18248"/>
    </ligandPart>
</feature>
<dbReference type="PRINTS" id="PR00465">
    <property type="entry name" value="EP450IV"/>
</dbReference>
<dbReference type="InterPro" id="IPR002403">
    <property type="entry name" value="Cyt_P450_E_grp-IV"/>
</dbReference>
<dbReference type="InterPro" id="IPR050121">
    <property type="entry name" value="Cytochrome_P450_monoxygenase"/>
</dbReference>
<dbReference type="PANTHER" id="PTHR24305:SF232">
    <property type="entry name" value="P450, PUTATIVE (EUROFUNG)-RELATED"/>
    <property type="match status" value="1"/>
</dbReference>
<dbReference type="PANTHER" id="PTHR24305">
    <property type="entry name" value="CYTOCHROME P450"/>
    <property type="match status" value="1"/>
</dbReference>
<comment type="cofactor">
    <cofactor evidence="1 7">
        <name>heme</name>
        <dbReference type="ChEBI" id="CHEBI:30413"/>
    </cofactor>
</comment>
<comment type="similarity">
    <text evidence="2">Belongs to the cytochrome P450 family.</text>
</comment>
<evidence type="ECO:0000256" key="5">
    <source>
        <dbReference type="ARBA" id="ARBA00023004"/>
    </source>
</evidence>
<evidence type="ECO:0000256" key="4">
    <source>
        <dbReference type="ARBA" id="ARBA00022723"/>
    </source>
</evidence>
<evidence type="ECO:0000313" key="10">
    <source>
        <dbReference type="Proteomes" id="UP001302812"/>
    </source>
</evidence>
<dbReference type="Gene3D" id="1.10.630.10">
    <property type="entry name" value="Cytochrome P450"/>
    <property type="match status" value="1"/>
</dbReference>
<dbReference type="GeneID" id="89942915"/>
<keyword evidence="3 7" id="KW-0349">Heme</keyword>
<keyword evidence="8" id="KW-0472">Membrane</keyword>
<dbReference type="SUPFAM" id="SSF48264">
    <property type="entry name" value="Cytochrome P450"/>
    <property type="match status" value="1"/>
</dbReference>
<evidence type="ECO:0000256" key="3">
    <source>
        <dbReference type="ARBA" id="ARBA00022617"/>
    </source>
</evidence>
<keyword evidence="6" id="KW-0503">Monooxygenase</keyword>
<dbReference type="GO" id="GO:0016705">
    <property type="term" value="F:oxidoreductase activity, acting on paired donors, with incorporation or reduction of molecular oxygen"/>
    <property type="evidence" value="ECO:0007669"/>
    <property type="project" value="InterPro"/>
</dbReference>
<dbReference type="GO" id="GO:0005506">
    <property type="term" value="F:iron ion binding"/>
    <property type="evidence" value="ECO:0007669"/>
    <property type="project" value="InterPro"/>
</dbReference>
<dbReference type="Proteomes" id="UP001302812">
    <property type="component" value="Unassembled WGS sequence"/>
</dbReference>
<dbReference type="GO" id="GO:0004497">
    <property type="term" value="F:monooxygenase activity"/>
    <property type="evidence" value="ECO:0007669"/>
    <property type="project" value="UniProtKB-KW"/>
</dbReference>